<evidence type="ECO:0000256" key="1">
    <source>
        <dbReference type="SAM" id="SignalP"/>
    </source>
</evidence>
<sequence>MNRYSRSLLLRLILREVVYGDDIDYYAEKLILLDTYLISTARMKVSLPSYGRVIHKFYWVLDKEALIEHVELDNELEKPLLPPTKLHTTTFASIAHMTPDPNAEIDIVGVVPLCGPSKYIARTQNRCREVTIADDQRNRRNQFLLTLWDDLGEIEGTELEALMENGKDFPLILERNIGVSGYQKTRFNSTIRINLTYPQALQLISWYLTSYSTSLALACHKNISNNFYVVIIRQKQTKMCFQAMCRPTSQGHPLLLSIWGLLQLIAWNSPVVNVGPVIGRGRGDWRSPGMKGGYGMSGWGGGTSGRNFRIGLEFTLPSHKLQIATSNVHVRHGILMLVPEVIELLGTSSNVCTKSSHVQRFEELILTDILNSPEVHI</sequence>
<proteinExistence type="predicted"/>
<feature type="signal peptide" evidence="1">
    <location>
        <begin position="1"/>
        <end position="20"/>
    </location>
</feature>
<dbReference type="PANTHER" id="PTHR47910:SF2">
    <property type="entry name" value="RIBULOSE BISPHOSPHATE CARBOXYLASE LARGE CHAIN, CATALYTIC DOMAIN-CONTAINING PROTEIN"/>
    <property type="match status" value="1"/>
</dbReference>
<evidence type="ECO:0008006" key="4">
    <source>
        <dbReference type="Google" id="ProtNLM"/>
    </source>
</evidence>
<accession>A0A9J5YQY2</accession>
<keyword evidence="3" id="KW-1185">Reference proteome</keyword>
<evidence type="ECO:0000313" key="2">
    <source>
        <dbReference type="EMBL" id="KAG5602151.1"/>
    </source>
</evidence>
<reference evidence="2 3" key="1">
    <citation type="submission" date="2020-09" db="EMBL/GenBank/DDBJ databases">
        <title>De no assembly of potato wild relative species, Solanum commersonii.</title>
        <authorList>
            <person name="Cho K."/>
        </authorList>
    </citation>
    <scope>NUCLEOTIDE SEQUENCE [LARGE SCALE GENOMIC DNA]</scope>
    <source>
        <strain evidence="2">LZ3.2</strain>
        <tissue evidence="2">Leaf</tissue>
    </source>
</reference>
<name>A0A9J5YQY2_SOLCO</name>
<dbReference type="Proteomes" id="UP000824120">
    <property type="component" value="Chromosome 6"/>
</dbReference>
<feature type="chain" id="PRO_5039923675" description="Replication protein A1" evidence="1">
    <location>
        <begin position="21"/>
        <end position="377"/>
    </location>
</feature>
<dbReference type="PANTHER" id="PTHR47910">
    <property type="entry name" value="RIBULOSE BISPHOSPHATE CARBOXYLASE LARGE CHAIN, CATALYTIC DOMAIN-CONTAINING PROTEIN"/>
    <property type="match status" value="1"/>
</dbReference>
<dbReference type="Gene3D" id="2.40.50.140">
    <property type="entry name" value="Nucleic acid-binding proteins"/>
    <property type="match status" value="1"/>
</dbReference>
<comment type="caution">
    <text evidence="2">The sequence shown here is derived from an EMBL/GenBank/DDBJ whole genome shotgun (WGS) entry which is preliminary data.</text>
</comment>
<dbReference type="AlphaFoldDB" id="A0A9J5YQY2"/>
<protein>
    <recommendedName>
        <fullName evidence="4">Replication protein A1</fullName>
    </recommendedName>
</protein>
<dbReference type="InterPro" id="IPR012340">
    <property type="entry name" value="NA-bd_OB-fold"/>
</dbReference>
<evidence type="ECO:0000313" key="3">
    <source>
        <dbReference type="Proteomes" id="UP000824120"/>
    </source>
</evidence>
<dbReference type="EMBL" id="JACXVP010000006">
    <property type="protein sequence ID" value="KAG5602151.1"/>
    <property type="molecule type" value="Genomic_DNA"/>
</dbReference>
<keyword evidence="1" id="KW-0732">Signal</keyword>
<dbReference type="SUPFAM" id="SSF50249">
    <property type="entry name" value="Nucleic acid-binding proteins"/>
    <property type="match status" value="1"/>
</dbReference>
<organism evidence="2 3">
    <name type="scientific">Solanum commersonii</name>
    <name type="common">Commerson's wild potato</name>
    <name type="synonym">Commerson's nightshade</name>
    <dbReference type="NCBI Taxonomy" id="4109"/>
    <lineage>
        <taxon>Eukaryota</taxon>
        <taxon>Viridiplantae</taxon>
        <taxon>Streptophyta</taxon>
        <taxon>Embryophyta</taxon>
        <taxon>Tracheophyta</taxon>
        <taxon>Spermatophyta</taxon>
        <taxon>Magnoliopsida</taxon>
        <taxon>eudicotyledons</taxon>
        <taxon>Gunneridae</taxon>
        <taxon>Pentapetalae</taxon>
        <taxon>asterids</taxon>
        <taxon>lamiids</taxon>
        <taxon>Solanales</taxon>
        <taxon>Solanaceae</taxon>
        <taxon>Solanoideae</taxon>
        <taxon>Solaneae</taxon>
        <taxon>Solanum</taxon>
    </lineage>
</organism>
<gene>
    <name evidence="2" type="ORF">H5410_033521</name>
</gene>